<evidence type="ECO:0000256" key="1">
    <source>
        <dbReference type="SAM" id="MobiDB-lite"/>
    </source>
</evidence>
<dbReference type="EMBL" id="BQNB010013031">
    <property type="protein sequence ID" value="GJT10999.1"/>
    <property type="molecule type" value="Genomic_DNA"/>
</dbReference>
<reference evidence="2" key="1">
    <citation type="journal article" date="2022" name="Int. J. Mol. Sci.">
        <title>Draft Genome of Tanacetum Coccineum: Genomic Comparison of Closely Related Tanacetum-Family Plants.</title>
        <authorList>
            <person name="Yamashiro T."/>
            <person name="Shiraishi A."/>
            <person name="Nakayama K."/>
            <person name="Satake H."/>
        </authorList>
    </citation>
    <scope>NUCLEOTIDE SEQUENCE</scope>
</reference>
<comment type="caution">
    <text evidence="2">The sequence shown here is derived from an EMBL/GenBank/DDBJ whole genome shotgun (WGS) entry which is preliminary data.</text>
</comment>
<evidence type="ECO:0000313" key="2">
    <source>
        <dbReference type="EMBL" id="GJT10999.1"/>
    </source>
</evidence>
<accession>A0ABQ5B9S2</accession>
<keyword evidence="3" id="KW-1185">Reference proteome</keyword>
<feature type="compositionally biased region" description="Basic and acidic residues" evidence="1">
    <location>
        <begin position="191"/>
        <end position="202"/>
    </location>
</feature>
<feature type="region of interest" description="Disordered" evidence="1">
    <location>
        <begin position="180"/>
        <end position="202"/>
    </location>
</feature>
<organism evidence="2 3">
    <name type="scientific">Tanacetum coccineum</name>
    <dbReference type="NCBI Taxonomy" id="301880"/>
    <lineage>
        <taxon>Eukaryota</taxon>
        <taxon>Viridiplantae</taxon>
        <taxon>Streptophyta</taxon>
        <taxon>Embryophyta</taxon>
        <taxon>Tracheophyta</taxon>
        <taxon>Spermatophyta</taxon>
        <taxon>Magnoliopsida</taxon>
        <taxon>eudicotyledons</taxon>
        <taxon>Gunneridae</taxon>
        <taxon>Pentapetalae</taxon>
        <taxon>asterids</taxon>
        <taxon>campanulids</taxon>
        <taxon>Asterales</taxon>
        <taxon>Asteraceae</taxon>
        <taxon>Asteroideae</taxon>
        <taxon>Anthemideae</taxon>
        <taxon>Anthemidinae</taxon>
        <taxon>Tanacetum</taxon>
    </lineage>
</organism>
<proteinExistence type="predicted"/>
<name>A0ABQ5B9S2_9ASTR</name>
<protein>
    <submittedName>
        <fullName evidence="2">Uncharacterized protein</fullName>
    </submittedName>
</protein>
<evidence type="ECO:0000313" key="3">
    <source>
        <dbReference type="Proteomes" id="UP001151760"/>
    </source>
</evidence>
<sequence length="202" mass="23033">MMVLCSSRAVARRAMDDIANLSDETEVPKYMRKCIDHLHVMICEMQAIEDHFFVFDSLECVKESKSVENNMLAALKDLIAQTEEAIRINEGHVEVMDEDINEWLLDEFGVRGIHSAKENDKGKGKAIIKELIIISDDEPSLDDDTSLDVFTFSNSDSSKESHDYMSGDLSENLINFMTGRDPEWQFPKQTQEQEPKPLDVPM</sequence>
<gene>
    <name evidence="2" type="ORF">Tco_0858041</name>
</gene>
<dbReference type="Proteomes" id="UP001151760">
    <property type="component" value="Unassembled WGS sequence"/>
</dbReference>
<reference evidence="2" key="2">
    <citation type="submission" date="2022-01" db="EMBL/GenBank/DDBJ databases">
        <authorList>
            <person name="Yamashiro T."/>
            <person name="Shiraishi A."/>
            <person name="Satake H."/>
            <person name="Nakayama K."/>
        </authorList>
    </citation>
    <scope>NUCLEOTIDE SEQUENCE</scope>
</reference>